<evidence type="ECO:0000256" key="5">
    <source>
        <dbReference type="ARBA" id="ARBA00022989"/>
    </source>
</evidence>
<dbReference type="Gene3D" id="1.20.1080.10">
    <property type="entry name" value="Glycerol uptake facilitator protein"/>
    <property type="match status" value="1"/>
</dbReference>
<evidence type="ECO:0008006" key="11">
    <source>
        <dbReference type="Google" id="ProtNLM"/>
    </source>
</evidence>
<dbReference type="OrthoDB" id="3222at2759"/>
<dbReference type="InParanoid" id="A0A2P5HLE1"/>
<evidence type="ECO:0000256" key="1">
    <source>
        <dbReference type="ARBA" id="ARBA00004141"/>
    </source>
</evidence>
<keyword evidence="3" id="KW-0813">Transport</keyword>
<evidence type="ECO:0000256" key="8">
    <source>
        <dbReference type="SAM" id="Phobius"/>
    </source>
</evidence>
<keyword evidence="10" id="KW-1185">Reference proteome</keyword>
<proteinExistence type="inferred from homology"/>
<accession>A0A2P5HLE1</accession>
<evidence type="ECO:0000256" key="4">
    <source>
        <dbReference type="ARBA" id="ARBA00022692"/>
    </source>
</evidence>
<evidence type="ECO:0000313" key="9">
    <source>
        <dbReference type="EMBL" id="POS71062.1"/>
    </source>
</evidence>
<feature type="compositionally biased region" description="Basic and acidic residues" evidence="7">
    <location>
        <begin position="296"/>
        <end position="311"/>
    </location>
</feature>
<dbReference type="AlphaFoldDB" id="A0A2P5HLE1"/>
<evidence type="ECO:0000256" key="2">
    <source>
        <dbReference type="ARBA" id="ARBA00006175"/>
    </source>
</evidence>
<dbReference type="NCBIfam" id="TIGR00861">
    <property type="entry name" value="MIP"/>
    <property type="match status" value="1"/>
</dbReference>
<evidence type="ECO:0000313" key="10">
    <source>
        <dbReference type="Proteomes" id="UP000094444"/>
    </source>
</evidence>
<dbReference type="CDD" id="cd00333">
    <property type="entry name" value="MIP"/>
    <property type="match status" value="1"/>
</dbReference>
<reference evidence="9" key="1">
    <citation type="submission" date="2017-09" db="EMBL/GenBank/DDBJ databases">
        <title>Polyketide synthases of a Diaporthe helianthi virulent isolate.</title>
        <authorList>
            <person name="Baroncelli R."/>
        </authorList>
    </citation>
    <scope>NUCLEOTIDE SEQUENCE [LARGE SCALE GENOMIC DNA]</scope>
    <source>
        <strain evidence="9">7/96</strain>
    </source>
</reference>
<dbReference type="GO" id="GO:0015254">
    <property type="term" value="F:glycerol channel activity"/>
    <property type="evidence" value="ECO:0007669"/>
    <property type="project" value="TreeGrafter"/>
</dbReference>
<keyword evidence="4 8" id="KW-0812">Transmembrane</keyword>
<dbReference type="EMBL" id="MAVT02001391">
    <property type="protein sequence ID" value="POS71062.1"/>
    <property type="molecule type" value="Genomic_DNA"/>
</dbReference>
<dbReference type="Pfam" id="PF00230">
    <property type="entry name" value="MIP"/>
    <property type="match status" value="1"/>
</dbReference>
<dbReference type="InterPro" id="IPR000425">
    <property type="entry name" value="MIP"/>
</dbReference>
<dbReference type="GO" id="GO:0005886">
    <property type="term" value="C:plasma membrane"/>
    <property type="evidence" value="ECO:0007669"/>
    <property type="project" value="TreeGrafter"/>
</dbReference>
<dbReference type="FunCoup" id="A0A2P5HLE1">
    <property type="interactions" value="22"/>
</dbReference>
<dbReference type="GO" id="GO:0015250">
    <property type="term" value="F:water channel activity"/>
    <property type="evidence" value="ECO:0007669"/>
    <property type="project" value="TreeGrafter"/>
</dbReference>
<protein>
    <recommendedName>
        <fullName evidence="11">MIP transporter</fullName>
    </recommendedName>
</protein>
<evidence type="ECO:0000256" key="6">
    <source>
        <dbReference type="ARBA" id="ARBA00023136"/>
    </source>
</evidence>
<feature type="region of interest" description="Disordered" evidence="7">
    <location>
        <begin position="1"/>
        <end position="129"/>
    </location>
</feature>
<feature type="transmembrane region" description="Helical" evidence="8">
    <location>
        <begin position="604"/>
        <end position="631"/>
    </location>
</feature>
<feature type="transmembrane region" description="Helical" evidence="8">
    <location>
        <begin position="409"/>
        <end position="428"/>
    </location>
</feature>
<name>A0A2P5HLE1_DIAHE</name>
<dbReference type="InterPro" id="IPR023271">
    <property type="entry name" value="Aquaporin-like"/>
</dbReference>
<feature type="region of interest" description="Disordered" evidence="7">
    <location>
        <begin position="281"/>
        <end position="357"/>
    </location>
</feature>
<dbReference type="SUPFAM" id="SSF81338">
    <property type="entry name" value="Aquaporin-like"/>
    <property type="match status" value="1"/>
</dbReference>
<organism evidence="9 10">
    <name type="scientific">Diaporthe helianthi</name>
    <dbReference type="NCBI Taxonomy" id="158607"/>
    <lineage>
        <taxon>Eukaryota</taxon>
        <taxon>Fungi</taxon>
        <taxon>Dikarya</taxon>
        <taxon>Ascomycota</taxon>
        <taxon>Pezizomycotina</taxon>
        <taxon>Sordariomycetes</taxon>
        <taxon>Sordariomycetidae</taxon>
        <taxon>Diaporthales</taxon>
        <taxon>Diaporthaceae</taxon>
        <taxon>Diaporthe</taxon>
    </lineage>
</organism>
<feature type="transmembrane region" description="Helical" evidence="8">
    <location>
        <begin position="481"/>
        <end position="503"/>
    </location>
</feature>
<comment type="similarity">
    <text evidence="2">Belongs to the MIP/aquaporin (TC 1.A.8) family.</text>
</comment>
<dbReference type="PANTHER" id="PTHR43829:SF24">
    <property type="entry name" value="MIP AQUAPORIN (EUROFUNG)"/>
    <property type="match status" value="1"/>
</dbReference>
<keyword evidence="5 8" id="KW-1133">Transmembrane helix</keyword>
<gene>
    <name evidence="9" type="ORF">DHEL01_v210547</name>
</gene>
<keyword evidence="6 8" id="KW-0472">Membrane</keyword>
<comment type="subcellular location">
    <subcellularLocation>
        <location evidence="1">Membrane</location>
        <topology evidence="1">Multi-pass membrane protein</topology>
    </subcellularLocation>
</comment>
<sequence length="710" mass="76334">MADEPSNQPVERMDPIPESRPASPVQPEPTHPPPRREGEDGLQSAIKKSTGTHANEAENAGPSTRHRRGLSGSDSLRPVDTNRSRARAGSTTSSRFRKSANMERQPTFMNPGMRKRTTTWNLNGPSALGGRPVRRRTILLGNGASSAVDVGADDRSAAGFTLAGPGNPLEALVANQAYVDPGYTDLNPAYEQAANTRPVWGLAKPLPHVVRPGMIPTQSEFRQQAPAQLQHEQQANDEFDLEAGRVESTINPHKISSALQAAQQDREFRLLRTYTGQNSLGGFAGRKASVSSGQGRHSETEQLGKQDKTDAEQTQAQTHLRPRRQSVTVTELASVAEQKTPDERDHANSQGYFGGSGPVEAVQSVDKDWVQDQLDGELEPYDPELDEIHNLHTHWSVIRLRFREPLAELLAVVCQLTLGFCTNLAIACSKDTAGNAVSAAWSWGLATMVGIYIAGGISGAHLNPAMSIMLWVYRGFPLRKIPAYALAQVLGAFIAALISFGLFRNSIAELASTGTGTASTTAVTAFLTSPRNTWIDPATAFFTEFTGTAIMSVAILALGDDSNAPPGAGMNALVIGLVSTVISGALGWNTGLAMNPARDLGPRLALLALGYGADVTFGSGGGGGGGSYWFWGPWCGPILGALFGALLYDGAIFVGGESPVNYPRRRIKRALRKKKARWNGRFQAVAKRFKAGRRPKYASDEWKFEFDGAR</sequence>
<dbReference type="Proteomes" id="UP000094444">
    <property type="component" value="Unassembled WGS sequence"/>
</dbReference>
<dbReference type="InterPro" id="IPR050363">
    <property type="entry name" value="MIP/Aquaporin"/>
</dbReference>
<feature type="transmembrane region" description="Helical" evidence="8">
    <location>
        <begin position="570"/>
        <end position="592"/>
    </location>
</feature>
<comment type="caution">
    <text evidence="9">The sequence shown here is derived from an EMBL/GenBank/DDBJ whole genome shotgun (WGS) entry which is preliminary data.</text>
</comment>
<dbReference type="PRINTS" id="PR00783">
    <property type="entry name" value="MINTRINSICP"/>
</dbReference>
<feature type="transmembrane region" description="Helical" evidence="8">
    <location>
        <begin position="538"/>
        <end position="558"/>
    </location>
</feature>
<evidence type="ECO:0000256" key="3">
    <source>
        <dbReference type="ARBA" id="ARBA00022448"/>
    </source>
</evidence>
<feature type="transmembrane region" description="Helical" evidence="8">
    <location>
        <begin position="440"/>
        <end position="461"/>
    </location>
</feature>
<dbReference type="PANTHER" id="PTHR43829">
    <property type="entry name" value="AQUAPORIN OR AQUAGLYCEROPORIN RELATED"/>
    <property type="match status" value="1"/>
</dbReference>
<dbReference type="STRING" id="158607.A0A2P5HLE1"/>
<evidence type="ECO:0000256" key="7">
    <source>
        <dbReference type="SAM" id="MobiDB-lite"/>
    </source>
</evidence>
<feature type="transmembrane region" description="Helical" evidence="8">
    <location>
        <begin position="637"/>
        <end position="656"/>
    </location>
</feature>